<reference evidence="2" key="1">
    <citation type="submission" date="2023-03" db="EMBL/GenBank/DDBJ databases">
        <title>Andean soil-derived lignocellulolytic bacterial consortium as a source of novel taxa and putative plastic-active enzymes.</title>
        <authorList>
            <person name="Diaz-Garcia L."/>
            <person name="Chuvochina M."/>
            <person name="Feuerriegel G."/>
            <person name="Bunk B."/>
            <person name="Sproer C."/>
            <person name="Streit W.R."/>
            <person name="Rodriguez L.M."/>
            <person name="Overmann J."/>
            <person name="Jimenez D.J."/>
        </authorList>
    </citation>
    <scope>NUCLEOTIDE SEQUENCE</scope>
    <source>
        <strain evidence="2">MAG 4610</strain>
    </source>
</reference>
<evidence type="ECO:0000256" key="1">
    <source>
        <dbReference type="SAM" id="Phobius"/>
    </source>
</evidence>
<keyword evidence="1" id="KW-0472">Membrane</keyword>
<keyword evidence="1" id="KW-0812">Transmembrane</keyword>
<protein>
    <submittedName>
        <fullName evidence="2">Peptide ABC transporter permease</fullName>
    </submittedName>
</protein>
<keyword evidence="1" id="KW-1133">Transmembrane helix</keyword>
<dbReference type="EMBL" id="CP119321">
    <property type="protein sequence ID" value="WEK14889.1"/>
    <property type="molecule type" value="Genomic_DNA"/>
</dbReference>
<gene>
    <name evidence="2" type="ORF">P0Y48_06785</name>
</gene>
<evidence type="ECO:0000313" key="2">
    <source>
        <dbReference type="EMBL" id="WEK14889.1"/>
    </source>
</evidence>
<evidence type="ECO:0000313" key="3">
    <source>
        <dbReference type="Proteomes" id="UP001213972"/>
    </source>
</evidence>
<organism evidence="2 3">
    <name type="scientific">Candidatus Microbacterium phytovorans</name>
    <dbReference type="NCBI Taxonomy" id="3121374"/>
    <lineage>
        <taxon>Bacteria</taxon>
        <taxon>Bacillati</taxon>
        <taxon>Actinomycetota</taxon>
        <taxon>Actinomycetes</taxon>
        <taxon>Micrococcales</taxon>
        <taxon>Microbacteriaceae</taxon>
        <taxon>Microbacterium</taxon>
    </lineage>
</organism>
<name>A0AAJ5W301_9MICO</name>
<sequence length="111" mass="11810">MTSPLLELVSTRATWARVESGFHVASRDGEFVGYVDQARDGSFLAFDGRSTPVGRYDTLKEAQRAVLSVPTTPVPDEGQRRRLSVLHRVAVVAGVVAGGVALTAGAVVPYL</sequence>
<dbReference type="Proteomes" id="UP001213972">
    <property type="component" value="Chromosome"/>
</dbReference>
<accession>A0AAJ5W301</accession>
<dbReference type="AlphaFoldDB" id="A0AAJ5W301"/>
<feature type="transmembrane region" description="Helical" evidence="1">
    <location>
        <begin position="89"/>
        <end position="110"/>
    </location>
</feature>
<proteinExistence type="predicted"/>